<dbReference type="GO" id="GO:0003677">
    <property type="term" value="F:DNA binding"/>
    <property type="evidence" value="ECO:0007669"/>
    <property type="project" value="UniProtKB-UniRule"/>
</dbReference>
<evidence type="ECO:0000256" key="4">
    <source>
        <dbReference type="ARBA" id="ARBA00023125"/>
    </source>
</evidence>
<keyword evidence="1" id="KW-0479">Metal-binding</keyword>
<evidence type="ECO:0000259" key="6">
    <source>
        <dbReference type="PROSITE" id="PS50950"/>
    </source>
</evidence>
<dbReference type="PROSITE" id="PS50950">
    <property type="entry name" value="ZF_THAP"/>
    <property type="match status" value="1"/>
</dbReference>
<gene>
    <name evidence="7" type="ORF">WMY93_016931</name>
</gene>
<reference evidence="8" key="1">
    <citation type="submission" date="2024-04" db="EMBL/GenBank/DDBJ databases">
        <title>Salinicola lusitanus LLJ914,a marine bacterium isolated from the Okinawa Trough.</title>
        <authorList>
            <person name="Li J."/>
        </authorList>
    </citation>
    <scope>NUCLEOTIDE SEQUENCE [LARGE SCALE GENOMIC DNA]</scope>
</reference>
<dbReference type="SUPFAM" id="SSF57716">
    <property type="entry name" value="Glucocorticoid receptor-like (DNA-binding domain)"/>
    <property type="match status" value="1"/>
</dbReference>
<dbReference type="AlphaFoldDB" id="A0AAW0NYZ7"/>
<dbReference type="InterPro" id="IPR006612">
    <property type="entry name" value="THAP_Znf"/>
</dbReference>
<dbReference type="Pfam" id="PF05485">
    <property type="entry name" value="THAP"/>
    <property type="match status" value="1"/>
</dbReference>
<sequence>MSKKVRIDKAKCAVVGCVNQHVVLHRPPASEPRRNVWIHFIYRGNVPTNVPKTLFVCANHFEEQCFSNLRQFREGFAERLHLLEGSIPSVYPNENVVESNEVGGSYYMELEGLKRSLDFLKAQGITLDSIVTDRHPQIQKYLREINITHYYDVWHIEKGLTKKMIKIGKNKDCTELNKWIRSLKNHIYWTAASSTTPKERIAKWTSVINHVQMYTPMKMMHFLTTPAFCRLEGLWTGKRILKDVEKMSPHLQTSSVESFHSVILRFAPKSASFPFIGMLCRLYLAAMHFNENTRRPQATKSTGELMYRVFYPKYRRGEGIARPIKEKATFQYVDDILELVFEEVFHDPASYVQEMQMIPIPPPLSTEHSRPDKDTVVAGFVSRFNPAPV</sequence>
<dbReference type="SMART" id="SM00980">
    <property type="entry name" value="THAP"/>
    <property type="match status" value="1"/>
</dbReference>
<dbReference type="PANTHER" id="PTHR31751:SF44">
    <property type="entry name" value="SI:CH211-211K8.4-RELATED"/>
    <property type="match status" value="1"/>
</dbReference>
<dbReference type="GO" id="GO:0008270">
    <property type="term" value="F:zinc ion binding"/>
    <property type="evidence" value="ECO:0007669"/>
    <property type="project" value="UniProtKB-KW"/>
</dbReference>
<dbReference type="PANTHER" id="PTHR31751">
    <property type="entry name" value="SI:CH211-108C17.2-RELATED-RELATED"/>
    <property type="match status" value="1"/>
</dbReference>
<dbReference type="Proteomes" id="UP001460270">
    <property type="component" value="Unassembled WGS sequence"/>
</dbReference>
<evidence type="ECO:0000256" key="3">
    <source>
        <dbReference type="ARBA" id="ARBA00022833"/>
    </source>
</evidence>
<keyword evidence="2 5" id="KW-0863">Zinc-finger</keyword>
<evidence type="ECO:0000313" key="8">
    <source>
        <dbReference type="Proteomes" id="UP001460270"/>
    </source>
</evidence>
<evidence type="ECO:0000313" key="7">
    <source>
        <dbReference type="EMBL" id="KAK7904324.1"/>
    </source>
</evidence>
<evidence type="ECO:0000256" key="2">
    <source>
        <dbReference type="ARBA" id="ARBA00022771"/>
    </source>
</evidence>
<organism evidence="7 8">
    <name type="scientific">Mugilogobius chulae</name>
    <name type="common">yellowstripe goby</name>
    <dbReference type="NCBI Taxonomy" id="88201"/>
    <lineage>
        <taxon>Eukaryota</taxon>
        <taxon>Metazoa</taxon>
        <taxon>Chordata</taxon>
        <taxon>Craniata</taxon>
        <taxon>Vertebrata</taxon>
        <taxon>Euteleostomi</taxon>
        <taxon>Actinopterygii</taxon>
        <taxon>Neopterygii</taxon>
        <taxon>Teleostei</taxon>
        <taxon>Neoteleostei</taxon>
        <taxon>Acanthomorphata</taxon>
        <taxon>Gobiaria</taxon>
        <taxon>Gobiiformes</taxon>
        <taxon>Gobioidei</taxon>
        <taxon>Gobiidae</taxon>
        <taxon>Gobionellinae</taxon>
        <taxon>Mugilogobius</taxon>
    </lineage>
</organism>
<protein>
    <recommendedName>
        <fullName evidence="6">THAP-type domain-containing protein</fullName>
    </recommendedName>
</protein>
<proteinExistence type="predicted"/>
<keyword evidence="4 5" id="KW-0238">DNA-binding</keyword>
<keyword evidence="8" id="KW-1185">Reference proteome</keyword>
<comment type="caution">
    <text evidence="7">The sequence shown here is derived from an EMBL/GenBank/DDBJ whole genome shotgun (WGS) entry which is preliminary data.</text>
</comment>
<keyword evidence="3" id="KW-0862">Zinc</keyword>
<accession>A0AAW0NYZ7</accession>
<evidence type="ECO:0000256" key="5">
    <source>
        <dbReference type="PROSITE-ProRule" id="PRU00309"/>
    </source>
</evidence>
<name>A0AAW0NYZ7_9GOBI</name>
<dbReference type="SMART" id="SM00692">
    <property type="entry name" value="DM3"/>
    <property type="match status" value="1"/>
</dbReference>
<dbReference type="EMBL" id="JBBPFD010000012">
    <property type="protein sequence ID" value="KAK7904324.1"/>
    <property type="molecule type" value="Genomic_DNA"/>
</dbReference>
<evidence type="ECO:0000256" key="1">
    <source>
        <dbReference type="ARBA" id="ARBA00022723"/>
    </source>
</evidence>
<feature type="domain" description="THAP-type" evidence="6">
    <location>
        <begin position="7"/>
        <end position="91"/>
    </location>
</feature>